<comment type="caution">
    <text evidence="1">The sequence shown here is derived from an EMBL/GenBank/DDBJ whole genome shotgun (WGS) entry which is preliminary data.</text>
</comment>
<dbReference type="EMBL" id="CM037158">
    <property type="protein sequence ID" value="KAH7852605.1"/>
    <property type="molecule type" value="Genomic_DNA"/>
</dbReference>
<keyword evidence="2" id="KW-1185">Reference proteome</keyword>
<organism evidence="1 2">
    <name type="scientific">Vaccinium darrowii</name>
    <dbReference type="NCBI Taxonomy" id="229202"/>
    <lineage>
        <taxon>Eukaryota</taxon>
        <taxon>Viridiplantae</taxon>
        <taxon>Streptophyta</taxon>
        <taxon>Embryophyta</taxon>
        <taxon>Tracheophyta</taxon>
        <taxon>Spermatophyta</taxon>
        <taxon>Magnoliopsida</taxon>
        <taxon>eudicotyledons</taxon>
        <taxon>Gunneridae</taxon>
        <taxon>Pentapetalae</taxon>
        <taxon>asterids</taxon>
        <taxon>Ericales</taxon>
        <taxon>Ericaceae</taxon>
        <taxon>Vaccinioideae</taxon>
        <taxon>Vaccinieae</taxon>
        <taxon>Vaccinium</taxon>
    </lineage>
</organism>
<name>A0ACB7YGJ8_9ERIC</name>
<evidence type="ECO:0000313" key="1">
    <source>
        <dbReference type="EMBL" id="KAH7852605.1"/>
    </source>
</evidence>
<sequence length="95" mass="10711">MACVFLYLTPPKICNLIRLNRTFRGVASSDSVWEGKLPPNYRDLLDLVMPEERYRNLSKKDRFALLSRPVLSNDGNKASIVGLGNCLSVVKNLDI</sequence>
<protein>
    <submittedName>
        <fullName evidence="1">Uncharacterized protein</fullName>
    </submittedName>
</protein>
<accession>A0ACB7YGJ8</accession>
<evidence type="ECO:0000313" key="2">
    <source>
        <dbReference type="Proteomes" id="UP000828048"/>
    </source>
</evidence>
<proteinExistence type="predicted"/>
<dbReference type="Proteomes" id="UP000828048">
    <property type="component" value="Chromosome 8"/>
</dbReference>
<gene>
    <name evidence="1" type="ORF">Vadar_026975</name>
</gene>
<reference evidence="1 2" key="1">
    <citation type="journal article" date="2021" name="Hortic Res">
        <title>High-quality reference genome and annotation aids understanding of berry development for evergreen blueberry (Vaccinium darrowii).</title>
        <authorList>
            <person name="Yu J."/>
            <person name="Hulse-Kemp A.M."/>
            <person name="Babiker E."/>
            <person name="Staton M."/>
        </authorList>
    </citation>
    <scope>NUCLEOTIDE SEQUENCE [LARGE SCALE GENOMIC DNA]</scope>
    <source>
        <strain evidence="2">cv. NJ 8807/NJ 8810</strain>
        <tissue evidence="1">Young leaf</tissue>
    </source>
</reference>